<dbReference type="CDD" id="cd03811">
    <property type="entry name" value="GT4_GT28_WabH-like"/>
    <property type="match status" value="1"/>
</dbReference>
<dbReference type="PANTHER" id="PTHR12526">
    <property type="entry name" value="GLYCOSYLTRANSFERASE"/>
    <property type="match status" value="1"/>
</dbReference>
<dbReference type="InterPro" id="IPR001296">
    <property type="entry name" value="Glyco_trans_1"/>
</dbReference>
<dbReference type="CAZy" id="GT4">
    <property type="family name" value="Glycosyltransferase Family 4"/>
</dbReference>
<evidence type="ECO:0000313" key="6">
    <source>
        <dbReference type="EMBL" id="WGM02809.1"/>
    </source>
</evidence>
<dbReference type="EMBL" id="CP123498">
    <property type="protein sequence ID" value="WGL96810.1"/>
    <property type="molecule type" value="Genomic_DNA"/>
</dbReference>
<keyword evidence="3" id="KW-0808">Transferase</keyword>
<sequence>MIPSKILITSYNISGFGGMETVCRDFIRLLKQRRPDITVSFVFFNDKQTQPNDDWLNNIKYSRLYSNIRNGKLRRIHYAWQLRQLLFEQKINAIIALDAIACYNSNISRKFIFDRKIPLICWPHFSINRIYKKEYLLKADYYYAISKGIARQLVAIGANRSHIFTLFNPIKKHDIIIPRPKDKTAFLYLGRILFAGDKQLAFLFNSLANISGDWQLNIVGSGEENEIHQLKQLAKKLNITEKINWHGWQSDSWLYIQNNIKKVTALLLTSNSEGFPMVLPEAISYGIYVISSNCLTGPKDIIKEDINGKLFPVNDMPCFVNILQAIVNNKTLPTQTSIKNSILDFYEDSYIERVNLSLKKILA</sequence>
<gene>
    <name evidence="3" type="primary">waaB</name>
    <name evidence="4" type="synonym">pglH_2</name>
    <name evidence="3" type="ORF">ARN_10900</name>
    <name evidence="4" type="ORF">ArsFIN_16120</name>
    <name evidence="5" type="ORF">QE207_09905</name>
    <name evidence="6" type="ORF">QE210_06980</name>
</gene>
<dbReference type="InterPro" id="IPR028098">
    <property type="entry name" value="Glyco_trans_4-like_N"/>
</dbReference>
<accession>D2TY83</accession>
<dbReference type="Proteomes" id="UP001177597">
    <property type="component" value="Chromosome"/>
</dbReference>
<reference evidence="4 7" key="2">
    <citation type="submission" date="2019-03" db="EMBL/GenBank/DDBJ databases">
        <title>Long-read sequencing reveals hyperdense prophage content in a complex bacterial symbiont genome.</title>
        <authorList>
            <person name="Frost C.L."/>
            <person name="Siozios S."/>
            <person name="Nadal-Jimenez P."/>
            <person name="Brockhurst M.A."/>
            <person name="King K.C."/>
            <person name="Darby A.C."/>
            <person name="Hurst G.D.D."/>
        </authorList>
    </citation>
    <scope>NUCLEOTIDE SEQUENCE [LARGE SCALE GENOMIC DNA]</scope>
    <source>
        <strain evidence="4 7">FIN</strain>
    </source>
</reference>
<dbReference type="GO" id="GO:0016757">
    <property type="term" value="F:glycosyltransferase activity"/>
    <property type="evidence" value="ECO:0007669"/>
    <property type="project" value="UniProtKB-KW"/>
</dbReference>
<dbReference type="EMBL" id="CP123504">
    <property type="protein sequence ID" value="WGM02809.1"/>
    <property type="molecule type" value="Genomic_DNA"/>
</dbReference>
<dbReference type="SUPFAM" id="SSF53756">
    <property type="entry name" value="UDP-Glycosyltransferase/glycogen phosphorylase"/>
    <property type="match status" value="1"/>
</dbReference>
<reference evidence="3" key="1">
    <citation type="journal article" date="2010" name="Insect Mol. Biol.">
        <title>The draft genome sequence of Arsenophonus nasoniae, son-killer bacterium of Nasonia vitripennis, reveals genes associated with virulence and symbiosis.</title>
        <authorList>
            <person name="Wilkes T."/>
            <person name="Darby A.C."/>
            <person name="Choi J."/>
            <person name="Colborne J.K."/>
            <person name="Werren J.H."/>
            <person name="Hurst G.D.D."/>
        </authorList>
    </citation>
    <scope>NUCLEOTIDE SEQUENCE</scope>
</reference>
<dbReference type="Gene3D" id="3.40.50.2000">
    <property type="entry name" value="Glycogen Phosphorylase B"/>
    <property type="match status" value="2"/>
</dbReference>
<dbReference type="AlphaFoldDB" id="D2TY83"/>
<evidence type="ECO:0000313" key="5">
    <source>
        <dbReference type="EMBL" id="WGL96810.1"/>
    </source>
</evidence>
<evidence type="ECO:0000313" key="4">
    <source>
        <dbReference type="EMBL" id="QBY43048.1"/>
    </source>
</evidence>
<feature type="domain" description="Glycosyl transferase family 1" evidence="1">
    <location>
        <begin position="176"/>
        <end position="335"/>
    </location>
</feature>
<dbReference type="GO" id="GO:1901135">
    <property type="term" value="P:carbohydrate derivative metabolic process"/>
    <property type="evidence" value="ECO:0007669"/>
    <property type="project" value="UniProtKB-ARBA"/>
</dbReference>
<dbReference type="Pfam" id="PF00534">
    <property type="entry name" value="Glycos_transf_1"/>
    <property type="match status" value="1"/>
</dbReference>
<dbReference type="KEGG" id="ans:ArsFIN_16120"/>
<reference evidence="5" key="3">
    <citation type="submission" date="2023-04" db="EMBL/GenBank/DDBJ databases">
        <title>Genome dynamics across the evolutionary transition to endosymbiosis.</title>
        <authorList>
            <person name="Siozios S."/>
            <person name="Nadal-Jimenez P."/>
            <person name="Azagi T."/>
            <person name="Sprong H."/>
            <person name="Frost C.L."/>
            <person name="Parratt S.R."/>
            <person name="Taylor G."/>
            <person name="Brettell L."/>
            <person name="Lew K.C."/>
            <person name="Croft L."/>
            <person name="King K.C."/>
            <person name="Brockhurst M.A."/>
            <person name="Hypsa V."/>
            <person name="Novakova E."/>
            <person name="Darby A.C."/>
            <person name="Hurst G.D.D."/>
        </authorList>
    </citation>
    <scope>NUCLEOTIDE SEQUENCE</scope>
    <source>
        <strain evidence="5">AIh</strain>
        <strain evidence="6">APv</strain>
    </source>
</reference>
<evidence type="ECO:0000313" key="7">
    <source>
        <dbReference type="Proteomes" id="UP000295134"/>
    </source>
</evidence>
<evidence type="ECO:0000259" key="1">
    <source>
        <dbReference type="Pfam" id="PF00534"/>
    </source>
</evidence>
<keyword evidence="4" id="KW-0328">Glycosyltransferase</keyword>
<proteinExistence type="predicted"/>
<organism evidence="3">
    <name type="scientific">Arsenophonus nasoniae</name>
    <name type="common">son-killer infecting Nasonia vitripennis</name>
    <dbReference type="NCBI Taxonomy" id="638"/>
    <lineage>
        <taxon>Bacteria</taxon>
        <taxon>Pseudomonadati</taxon>
        <taxon>Pseudomonadota</taxon>
        <taxon>Gammaproteobacteria</taxon>
        <taxon>Enterobacterales</taxon>
        <taxon>Morganellaceae</taxon>
        <taxon>Arsenophonus</taxon>
    </lineage>
</organism>
<protein>
    <submittedName>
        <fullName evidence="4">GalNAc-alpha-(1-&gt;4)-GalNAc-alpha-(1-&gt;3)-diNAcBac-PP-undecaprenol alpha-1,4-N-acetyl-D-galactosaminyltransferase</fullName>
        <ecNumber evidence="4">2.4.1.292</ecNumber>
    </submittedName>
    <submittedName>
        <fullName evidence="5">Glycosyltransferase</fullName>
        <ecNumber evidence="5">2.4.-.-</ecNumber>
    </submittedName>
    <submittedName>
        <fullName evidence="3">Lipopolysaccharide core biosynthesis glycosyl transferase</fullName>
    </submittedName>
</protein>
<dbReference type="Proteomes" id="UP001177595">
    <property type="component" value="Chromosome"/>
</dbReference>
<name>D2TY83_9GAMM</name>
<dbReference type="Pfam" id="PF13439">
    <property type="entry name" value="Glyco_transf_4"/>
    <property type="match status" value="1"/>
</dbReference>
<dbReference type="Proteomes" id="UP000295134">
    <property type="component" value="Chromosome"/>
</dbReference>
<dbReference type="PANTHER" id="PTHR12526:SF630">
    <property type="entry name" value="GLYCOSYLTRANSFERASE"/>
    <property type="match status" value="1"/>
</dbReference>
<evidence type="ECO:0000259" key="2">
    <source>
        <dbReference type="Pfam" id="PF13439"/>
    </source>
</evidence>
<dbReference type="EC" id="2.4.-.-" evidence="5"/>
<dbReference type="EC" id="2.4.1.292" evidence="4"/>
<dbReference type="EMBL" id="FN545182">
    <property type="protein sequence ID" value="CBA72365.1"/>
    <property type="molecule type" value="Genomic_DNA"/>
</dbReference>
<dbReference type="RefSeq" id="WP_034249700.1">
    <property type="nucleotide sequence ID" value="NZ_CP038613.1"/>
</dbReference>
<dbReference type="EMBL" id="CP038613">
    <property type="protein sequence ID" value="QBY43048.1"/>
    <property type="molecule type" value="Genomic_DNA"/>
</dbReference>
<evidence type="ECO:0000313" key="3">
    <source>
        <dbReference type="EMBL" id="CBA72365.1"/>
    </source>
</evidence>
<feature type="domain" description="Glycosyltransferase subfamily 4-like N-terminal" evidence="2">
    <location>
        <begin position="16"/>
        <end position="170"/>
    </location>
</feature>
<dbReference type="GeneID" id="96876769"/>